<reference evidence="2 3" key="1">
    <citation type="journal article" date="2021" name="Elife">
        <title>Chloroplast acquisition without the gene transfer in kleptoplastic sea slugs, Plakobranchus ocellatus.</title>
        <authorList>
            <person name="Maeda T."/>
            <person name="Takahashi S."/>
            <person name="Yoshida T."/>
            <person name="Shimamura S."/>
            <person name="Takaki Y."/>
            <person name="Nagai Y."/>
            <person name="Toyoda A."/>
            <person name="Suzuki Y."/>
            <person name="Arimoto A."/>
            <person name="Ishii H."/>
            <person name="Satoh N."/>
            <person name="Nishiyama T."/>
            <person name="Hasebe M."/>
            <person name="Maruyama T."/>
            <person name="Minagawa J."/>
            <person name="Obokata J."/>
            <person name="Shigenobu S."/>
        </authorList>
    </citation>
    <scope>NUCLEOTIDE SEQUENCE [LARGE SCALE GENOMIC DNA]</scope>
</reference>
<organism evidence="2 3">
    <name type="scientific">Plakobranchus ocellatus</name>
    <dbReference type="NCBI Taxonomy" id="259542"/>
    <lineage>
        <taxon>Eukaryota</taxon>
        <taxon>Metazoa</taxon>
        <taxon>Spiralia</taxon>
        <taxon>Lophotrochozoa</taxon>
        <taxon>Mollusca</taxon>
        <taxon>Gastropoda</taxon>
        <taxon>Heterobranchia</taxon>
        <taxon>Euthyneura</taxon>
        <taxon>Panpulmonata</taxon>
        <taxon>Sacoglossa</taxon>
        <taxon>Placobranchoidea</taxon>
        <taxon>Plakobranchidae</taxon>
        <taxon>Plakobranchus</taxon>
    </lineage>
</organism>
<protein>
    <submittedName>
        <fullName evidence="2">Uncharacterized protein</fullName>
    </submittedName>
</protein>
<evidence type="ECO:0000256" key="1">
    <source>
        <dbReference type="SAM" id="MobiDB-lite"/>
    </source>
</evidence>
<evidence type="ECO:0000313" key="3">
    <source>
        <dbReference type="Proteomes" id="UP000735302"/>
    </source>
</evidence>
<dbReference type="EMBL" id="BLXT01007044">
    <property type="protein sequence ID" value="GFO36154.1"/>
    <property type="molecule type" value="Genomic_DNA"/>
</dbReference>
<dbReference type="AlphaFoldDB" id="A0AAV4CW68"/>
<name>A0AAV4CW68_9GAST</name>
<accession>A0AAV4CW68</accession>
<keyword evidence="3" id="KW-1185">Reference proteome</keyword>
<sequence length="89" mass="9593">MNERSSTTGPHQLKEFLPLSLEDREESCYQAPGPEGSPAAKSGGQIGVLSPTLDYCRAARTEESCAEKPSGMKGALPLKEFLLPSLKDR</sequence>
<feature type="region of interest" description="Disordered" evidence="1">
    <location>
        <begin position="26"/>
        <end position="46"/>
    </location>
</feature>
<dbReference type="Proteomes" id="UP000735302">
    <property type="component" value="Unassembled WGS sequence"/>
</dbReference>
<comment type="caution">
    <text evidence="2">The sequence shown here is derived from an EMBL/GenBank/DDBJ whole genome shotgun (WGS) entry which is preliminary data.</text>
</comment>
<evidence type="ECO:0000313" key="2">
    <source>
        <dbReference type="EMBL" id="GFO36154.1"/>
    </source>
</evidence>
<proteinExistence type="predicted"/>
<gene>
    <name evidence="2" type="ORF">PoB_006265900</name>
</gene>